<protein>
    <submittedName>
        <fullName evidence="1">Uncharacterized protein</fullName>
    </submittedName>
</protein>
<accession>A0AAV7T2P2</accession>
<evidence type="ECO:0000313" key="1">
    <source>
        <dbReference type="EMBL" id="KAJ1170683.1"/>
    </source>
</evidence>
<sequence>MPKSHDWIVSRPPLGLCSGSGRSFSLSDSRLFVPPDPLGDGLKDREAGVRISSSRLRASDWEPGRLRLGKAAVAFPRRIRVCLCPRPPRATA</sequence>
<keyword evidence="2" id="KW-1185">Reference proteome</keyword>
<comment type="caution">
    <text evidence="1">The sequence shown here is derived from an EMBL/GenBank/DDBJ whole genome shotgun (WGS) entry which is preliminary data.</text>
</comment>
<reference evidence="1" key="1">
    <citation type="journal article" date="2022" name="bioRxiv">
        <title>Sequencing and chromosome-scale assembly of the giantPleurodeles waltlgenome.</title>
        <authorList>
            <person name="Brown T."/>
            <person name="Elewa A."/>
            <person name="Iarovenko S."/>
            <person name="Subramanian E."/>
            <person name="Araus A.J."/>
            <person name="Petzold A."/>
            <person name="Susuki M."/>
            <person name="Suzuki K.-i.T."/>
            <person name="Hayashi T."/>
            <person name="Toyoda A."/>
            <person name="Oliveira C."/>
            <person name="Osipova E."/>
            <person name="Leigh N.D."/>
            <person name="Simon A."/>
            <person name="Yun M.H."/>
        </authorList>
    </citation>
    <scope>NUCLEOTIDE SEQUENCE</scope>
    <source>
        <strain evidence="1">20211129_DDA</strain>
        <tissue evidence="1">Liver</tissue>
    </source>
</reference>
<name>A0AAV7T2P2_PLEWA</name>
<dbReference type="Proteomes" id="UP001066276">
    <property type="component" value="Chromosome 4_1"/>
</dbReference>
<dbReference type="EMBL" id="JANPWB010000007">
    <property type="protein sequence ID" value="KAJ1170683.1"/>
    <property type="molecule type" value="Genomic_DNA"/>
</dbReference>
<evidence type="ECO:0000313" key="2">
    <source>
        <dbReference type="Proteomes" id="UP001066276"/>
    </source>
</evidence>
<proteinExistence type="predicted"/>
<organism evidence="1 2">
    <name type="scientific">Pleurodeles waltl</name>
    <name type="common">Iberian ribbed newt</name>
    <dbReference type="NCBI Taxonomy" id="8319"/>
    <lineage>
        <taxon>Eukaryota</taxon>
        <taxon>Metazoa</taxon>
        <taxon>Chordata</taxon>
        <taxon>Craniata</taxon>
        <taxon>Vertebrata</taxon>
        <taxon>Euteleostomi</taxon>
        <taxon>Amphibia</taxon>
        <taxon>Batrachia</taxon>
        <taxon>Caudata</taxon>
        <taxon>Salamandroidea</taxon>
        <taxon>Salamandridae</taxon>
        <taxon>Pleurodelinae</taxon>
        <taxon>Pleurodeles</taxon>
    </lineage>
</organism>
<dbReference type="AlphaFoldDB" id="A0AAV7T2P2"/>
<gene>
    <name evidence="1" type="ORF">NDU88_002556</name>
</gene>